<dbReference type="AlphaFoldDB" id="A0A2S4VN70"/>
<keyword evidence="2" id="KW-1185">Reference proteome</keyword>
<comment type="caution">
    <text evidence="1">The sequence shown here is derived from an EMBL/GenBank/DDBJ whole genome shotgun (WGS) entry which is preliminary data.</text>
</comment>
<organism evidence="1 2">
    <name type="scientific">Puccinia striiformis</name>
    <dbReference type="NCBI Taxonomy" id="27350"/>
    <lineage>
        <taxon>Eukaryota</taxon>
        <taxon>Fungi</taxon>
        <taxon>Dikarya</taxon>
        <taxon>Basidiomycota</taxon>
        <taxon>Pucciniomycotina</taxon>
        <taxon>Pucciniomycetes</taxon>
        <taxon>Pucciniales</taxon>
        <taxon>Pucciniaceae</taxon>
        <taxon>Puccinia</taxon>
    </lineage>
</organism>
<gene>
    <name evidence="1" type="ORF">PSTT_05683</name>
</gene>
<dbReference type="VEuPathDB" id="FungiDB:PSTT_05683"/>
<sequence length="169" mass="19429">MWKQKAKSVCGGSTTGRSYFSTKRFSRLAKIVKGLRGCIERSEAADCEEKFSRIQEGLRKSVFEGTLELINFTKKTGKLNEMEMEWFVGEKKKIIDVIKEIAIRMLAVFEEHASADLDDWLNRGLAIELVEGKRHERLSKDKRLGKLWHDITAHMLSAAYFSLLIEMGR</sequence>
<reference evidence="1" key="1">
    <citation type="submission" date="2017-12" db="EMBL/GenBank/DDBJ databases">
        <title>Gene loss provides genomic basis for host adaptation in cereal stripe rust fungi.</title>
        <authorList>
            <person name="Xia C."/>
        </authorList>
    </citation>
    <scope>NUCLEOTIDE SEQUENCE [LARGE SCALE GENOMIC DNA]</scope>
    <source>
        <strain evidence="1">93-210</strain>
    </source>
</reference>
<dbReference type="EMBL" id="PKSL01000042">
    <property type="protein sequence ID" value="POW10933.1"/>
    <property type="molecule type" value="Genomic_DNA"/>
</dbReference>
<proteinExistence type="predicted"/>
<evidence type="ECO:0000313" key="2">
    <source>
        <dbReference type="Proteomes" id="UP000239156"/>
    </source>
</evidence>
<dbReference type="Proteomes" id="UP000239156">
    <property type="component" value="Unassembled WGS sequence"/>
</dbReference>
<dbReference type="VEuPathDB" id="FungiDB:PSHT_06514"/>
<name>A0A2S4VN70_9BASI</name>
<accession>A0A2S4VN70</accession>
<protein>
    <submittedName>
        <fullName evidence="1">Uncharacterized protein</fullName>
    </submittedName>
</protein>
<evidence type="ECO:0000313" key="1">
    <source>
        <dbReference type="EMBL" id="POW10933.1"/>
    </source>
</evidence>